<dbReference type="Proteomes" id="UP000789375">
    <property type="component" value="Unassembled WGS sequence"/>
</dbReference>
<sequence>KDATNLSVWSEKDFLALKDTLNQFIEHIRFYEIFTKEFHSYIWPFRKVLPEAIFEDIVLFYMAHTKPKQELVPRHGKIV</sequence>
<proteinExistence type="predicted"/>
<evidence type="ECO:0000313" key="2">
    <source>
        <dbReference type="Proteomes" id="UP000789375"/>
    </source>
</evidence>
<organism evidence="1 2">
    <name type="scientific">Funneliformis mosseae</name>
    <name type="common">Endomycorrhizal fungus</name>
    <name type="synonym">Glomus mosseae</name>
    <dbReference type="NCBI Taxonomy" id="27381"/>
    <lineage>
        <taxon>Eukaryota</taxon>
        <taxon>Fungi</taxon>
        <taxon>Fungi incertae sedis</taxon>
        <taxon>Mucoromycota</taxon>
        <taxon>Glomeromycotina</taxon>
        <taxon>Glomeromycetes</taxon>
        <taxon>Glomerales</taxon>
        <taxon>Glomeraceae</taxon>
        <taxon>Funneliformis</taxon>
    </lineage>
</organism>
<gene>
    <name evidence="1" type="ORF">FMOSSE_LOCUS16195</name>
</gene>
<accession>A0A9N9NKD8</accession>
<evidence type="ECO:0000313" key="1">
    <source>
        <dbReference type="EMBL" id="CAG8741774.1"/>
    </source>
</evidence>
<dbReference type="EMBL" id="CAJVPP010020978">
    <property type="protein sequence ID" value="CAG8741774.1"/>
    <property type="molecule type" value="Genomic_DNA"/>
</dbReference>
<feature type="non-terminal residue" evidence="1">
    <location>
        <position position="79"/>
    </location>
</feature>
<comment type="caution">
    <text evidence="1">The sequence shown here is derived from an EMBL/GenBank/DDBJ whole genome shotgun (WGS) entry which is preliminary data.</text>
</comment>
<dbReference type="AlphaFoldDB" id="A0A9N9NKD8"/>
<name>A0A9N9NKD8_FUNMO</name>
<keyword evidence="2" id="KW-1185">Reference proteome</keyword>
<feature type="non-terminal residue" evidence="1">
    <location>
        <position position="1"/>
    </location>
</feature>
<reference evidence="1" key="1">
    <citation type="submission" date="2021-06" db="EMBL/GenBank/DDBJ databases">
        <authorList>
            <person name="Kallberg Y."/>
            <person name="Tangrot J."/>
            <person name="Rosling A."/>
        </authorList>
    </citation>
    <scope>NUCLEOTIDE SEQUENCE</scope>
    <source>
        <strain evidence="1">87-6 pot B 2015</strain>
    </source>
</reference>
<protein>
    <submittedName>
        <fullName evidence="1">2779_t:CDS:1</fullName>
    </submittedName>
</protein>